<proteinExistence type="predicted"/>
<accession>A0A110B0R6</accession>
<evidence type="ECO:0000313" key="2">
    <source>
        <dbReference type="Proteomes" id="UP000218263"/>
    </source>
</evidence>
<name>A0A110B0R6_9SPHI</name>
<sequence>MSKESIENKEDARVLAMQQVIRKLRHDDLNEGHCFMIFDDELPEGQAYYEYPDGSVRVEQLDKLNLDIPRMVISELNKDEIASLKEKHEVFR</sequence>
<evidence type="ECO:0000313" key="1">
    <source>
        <dbReference type="EMBL" id="BAU52619.1"/>
    </source>
</evidence>
<keyword evidence="2" id="KW-1185">Reference proteome</keyword>
<dbReference type="AlphaFoldDB" id="A0A110B0R6"/>
<gene>
    <name evidence="1" type="ORF">MgSA37_00781</name>
</gene>
<reference evidence="1 2" key="1">
    <citation type="submission" date="2015-12" db="EMBL/GenBank/DDBJ databases">
        <title>Genome sequence of Mucilaginibacter gotjawali.</title>
        <authorList>
            <person name="Lee J.S."/>
            <person name="Lee K.C."/>
            <person name="Kim K.K."/>
            <person name="Lee B.W."/>
        </authorList>
    </citation>
    <scope>NUCLEOTIDE SEQUENCE [LARGE SCALE GENOMIC DNA]</scope>
    <source>
        <strain evidence="1 2">SA3-7</strain>
    </source>
</reference>
<dbReference type="Proteomes" id="UP000218263">
    <property type="component" value="Chromosome"/>
</dbReference>
<dbReference type="EMBL" id="AP017313">
    <property type="protein sequence ID" value="BAU52619.1"/>
    <property type="molecule type" value="Genomic_DNA"/>
</dbReference>
<organism evidence="1 2">
    <name type="scientific">Mucilaginibacter gotjawali</name>
    <dbReference type="NCBI Taxonomy" id="1550579"/>
    <lineage>
        <taxon>Bacteria</taxon>
        <taxon>Pseudomonadati</taxon>
        <taxon>Bacteroidota</taxon>
        <taxon>Sphingobacteriia</taxon>
        <taxon>Sphingobacteriales</taxon>
        <taxon>Sphingobacteriaceae</taxon>
        <taxon>Mucilaginibacter</taxon>
    </lineage>
</organism>
<dbReference type="OrthoDB" id="679082at2"/>
<protein>
    <submittedName>
        <fullName evidence="1">Uncharacterized protein</fullName>
    </submittedName>
</protein>
<dbReference type="RefSeq" id="WP_096349927.1">
    <property type="nucleotide sequence ID" value="NZ_AP017313.1"/>
</dbReference>
<dbReference type="KEGG" id="mgot:MgSA37_00781"/>